<proteinExistence type="predicted"/>
<comment type="caution">
    <text evidence="4">The sequence shown here is derived from an EMBL/GenBank/DDBJ whole genome shotgun (WGS) entry which is preliminary data.</text>
</comment>
<name>A0A9P8TH45_9ASCO</name>
<reference evidence="4" key="2">
    <citation type="submission" date="2021-01" db="EMBL/GenBank/DDBJ databases">
        <authorList>
            <person name="Schikora-Tamarit M.A."/>
        </authorList>
    </citation>
    <scope>NUCLEOTIDE SEQUENCE</scope>
    <source>
        <strain evidence="4">CBS6341</strain>
    </source>
</reference>
<feature type="compositionally biased region" description="Basic residues" evidence="1">
    <location>
        <begin position="358"/>
        <end position="367"/>
    </location>
</feature>
<sequence length="450" mass="50228">MSPRLSFNEDTSDSPQNNSTYLQVATPKSPNSDGFSPDESDQPVLITSDEHLSESEKEIRQNMIDQVNIEILLKHREYNLVQKELSKVTNQIDIMRKLHDDPNYSKFIDNLINFQNKAELEYNNTSCNTSMSGYGPVPMSSNGGNGSLEFSSYSLRKSSVRSIEDPPRVHRTSYGGIHPIVDANGNKICVHKRSDGVIVKVECPSCGRTDFGSAQGFLNHSRLAHQVEYKSQDHAALMCGIVLPEIEQDELGTLSLEKLRSLGMDVDKNLAPGVRMDEGANESKKKRRLSRSATTNQFLESLYSKNHDVSDFKDLIETVTKKDDIALIDDEDTPSPNDTTGIDSSANGTPIQPTSNLKKSHNRRKSRGGLSSVKFEEDVLEFSDNSTSYSSNSISLNPSPEHSMEGLDYTQQHIYSSYSSDIMTPAQRRRIPTIPNPLRTRSRSSRENSN</sequence>
<evidence type="ECO:0000313" key="4">
    <source>
        <dbReference type="EMBL" id="KAH3678440.1"/>
    </source>
</evidence>
<feature type="region of interest" description="Disordered" evidence="1">
    <location>
        <begin position="271"/>
        <end position="292"/>
    </location>
</feature>
<dbReference type="Pfam" id="PF25909">
    <property type="entry name" value="zf-C2H2_AHC1"/>
    <property type="match status" value="1"/>
</dbReference>
<evidence type="ECO:0008006" key="6">
    <source>
        <dbReference type="Google" id="ProtNLM"/>
    </source>
</evidence>
<keyword evidence="5" id="KW-1185">Reference proteome</keyword>
<dbReference type="AlphaFoldDB" id="A0A9P8TH45"/>
<evidence type="ECO:0000259" key="3">
    <source>
        <dbReference type="Pfam" id="PF25910"/>
    </source>
</evidence>
<dbReference type="EMBL" id="JAEUBF010000443">
    <property type="protein sequence ID" value="KAH3678440.1"/>
    <property type="molecule type" value="Genomic_DNA"/>
</dbReference>
<accession>A0A9P8TH45</accession>
<evidence type="ECO:0000259" key="2">
    <source>
        <dbReference type="Pfam" id="PF25909"/>
    </source>
</evidence>
<protein>
    <recommendedName>
        <fullName evidence="6">Protein AHC1</fullName>
    </recommendedName>
</protein>
<gene>
    <name evidence="4" type="ORF">WICMUC_001457</name>
</gene>
<reference evidence="4" key="1">
    <citation type="journal article" date="2021" name="Open Biol.">
        <title>Shared evolutionary footprints suggest mitochondrial oxidative damage underlies multiple complex I losses in fungi.</title>
        <authorList>
            <person name="Schikora-Tamarit M.A."/>
            <person name="Marcet-Houben M."/>
            <person name="Nosek J."/>
            <person name="Gabaldon T."/>
        </authorList>
    </citation>
    <scope>NUCLEOTIDE SEQUENCE</scope>
    <source>
        <strain evidence="4">CBS6341</strain>
    </source>
</reference>
<dbReference type="Pfam" id="PF25910">
    <property type="entry name" value="AHC1_N"/>
    <property type="match status" value="1"/>
</dbReference>
<feature type="domain" description="AHC1 N-terminal" evidence="3">
    <location>
        <begin position="59"/>
        <end position="112"/>
    </location>
</feature>
<feature type="compositionally biased region" description="Polar residues" evidence="1">
    <location>
        <begin position="13"/>
        <end position="34"/>
    </location>
</feature>
<evidence type="ECO:0000256" key="1">
    <source>
        <dbReference type="SAM" id="MobiDB-lite"/>
    </source>
</evidence>
<organism evidence="4 5">
    <name type="scientific">Wickerhamomyces mucosus</name>
    <dbReference type="NCBI Taxonomy" id="1378264"/>
    <lineage>
        <taxon>Eukaryota</taxon>
        <taxon>Fungi</taxon>
        <taxon>Dikarya</taxon>
        <taxon>Ascomycota</taxon>
        <taxon>Saccharomycotina</taxon>
        <taxon>Saccharomycetes</taxon>
        <taxon>Phaffomycetales</taxon>
        <taxon>Wickerhamomycetaceae</taxon>
        <taxon>Wickerhamomyces</taxon>
    </lineage>
</organism>
<feature type="region of interest" description="Disordered" evidence="1">
    <location>
        <begin position="384"/>
        <end position="405"/>
    </location>
</feature>
<dbReference type="OrthoDB" id="5355528at2759"/>
<feature type="compositionally biased region" description="Low complexity" evidence="1">
    <location>
        <begin position="384"/>
        <end position="399"/>
    </location>
</feature>
<feature type="compositionally biased region" description="Polar residues" evidence="1">
    <location>
        <begin position="334"/>
        <end position="357"/>
    </location>
</feature>
<evidence type="ECO:0000313" key="5">
    <source>
        <dbReference type="Proteomes" id="UP000769528"/>
    </source>
</evidence>
<feature type="domain" description="AHC1-like C2H2 zinc-finger" evidence="2">
    <location>
        <begin position="180"/>
        <end position="272"/>
    </location>
</feature>
<dbReference type="InterPro" id="IPR058706">
    <property type="entry name" value="zf-C2H2_AHC1-like"/>
</dbReference>
<feature type="region of interest" description="Disordered" evidence="1">
    <location>
        <begin position="420"/>
        <end position="450"/>
    </location>
</feature>
<dbReference type="InterPro" id="IPR058707">
    <property type="entry name" value="AHC1_N"/>
</dbReference>
<dbReference type="Proteomes" id="UP000769528">
    <property type="component" value="Unassembled WGS sequence"/>
</dbReference>
<feature type="region of interest" description="Disordered" evidence="1">
    <location>
        <begin position="1"/>
        <end position="43"/>
    </location>
</feature>
<feature type="region of interest" description="Disordered" evidence="1">
    <location>
        <begin position="327"/>
        <end position="370"/>
    </location>
</feature>